<dbReference type="InterPro" id="IPR024567">
    <property type="entry name" value="RNase_HII/HIII_dom"/>
</dbReference>
<comment type="cofactor">
    <cofactor evidence="14 15">
        <name>Mn(2+)</name>
        <dbReference type="ChEBI" id="CHEBI:29035"/>
    </cofactor>
    <cofactor evidence="14 15">
        <name>Mg(2+)</name>
        <dbReference type="ChEBI" id="CHEBI:18420"/>
    </cofactor>
    <text evidence="14 15">Manganese or magnesium. Binds 1 divalent metal ion per monomer in the absence of substrate. May bind a second metal ion after substrate binding.</text>
</comment>
<evidence type="ECO:0000313" key="19">
    <source>
        <dbReference type="Proteomes" id="UP000176241"/>
    </source>
</evidence>
<protein>
    <recommendedName>
        <fullName evidence="7 14">Ribonuclease HII</fullName>
        <shortName evidence="14">RNase HII</shortName>
        <ecNumber evidence="6 14">3.1.26.4</ecNumber>
    </recommendedName>
</protein>
<dbReference type="NCBIfam" id="NF000595">
    <property type="entry name" value="PRK00015.1-3"/>
    <property type="match status" value="1"/>
</dbReference>
<evidence type="ECO:0000256" key="12">
    <source>
        <dbReference type="ARBA" id="ARBA00022801"/>
    </source>
</evidence>
<evidence type="ECO:0000313" key="18">
    <source>
        <dbReference type="EMBL" id="OGY44546.1"/>
    </source>
</evidence>
<keyword evidence="8 14" id="KW-0963">Cytoplasm</keyword>
<feature type="binding site" evidence="14 15">
    <location>
        <position position="25"/>
    </location>
    <ligand>
        <name>a divalent metal cation</name>
        <dbReference type="ChEBI" id="CHEBI:60240"/>
    </ligand>
</feature>
<dbReference type="EMBL" id="MHIC01000027">
    <property type="protein sequence ID" value="OGY44546.1"/>
    <property type="molecule type" value="Genomic_DNA"/>
</dbReference>
<keyword evidence="11 14" id="KW-0255">Endonuclease</keyword>
<evidence type="ECO:0000256" key="16">
    <source>
        <dbReference type="RuleBase" id="RU003515"/>
    </source>
</evidence>
<gene>
    <name evidence="14" type="primary">rnhB</name>
    <name evidence="18" type="ORF">A2731_02285</name>
</gene>
<dbReference type="AlphaFoldDB" id="A0A1G1XY59"/>
<evidence type="ECO:0000256" key="7">
    <source>
        <dbReference type="ARBA" id="ARBA00019179"/>
    </source>
</evidence>
<dbReference type="HAMAP" id="MF_00052_B">
    <property type="entry name" value="RNase_HII_B"/>
    <property type="match status" value="1"/>
</dbReference>
<evidence type="ECO:0000256" key="5">
    <source>
        <dbReference type="ARBA" id="ARBA00007383"/>
    </source>
</evidence>
<evidence type="ECO:0000256" key="14">
    <source>
        <dbReference type="HAMAP-Rule" id="MF_00052"/>
    </source>
</evidence>
<feature type="binding site" evidence="14 15">
    <location>
        <position position="116"/>
    </location>
    <ligand>
        <name>a divalent metal cation</name>
        <dbReference type="ChEBI" id="CHEBI:60240"/>
    </ligand>
</feature>
<feature type="domain" description="RNase H type-2" evidence="17">
    <location>
        <begin position="18"/>
        <end position="207"/>
    </location>
</feature>
<evidence type="ECO:0000256" key="4">
    <source>
        <dbReference type="ARBA" id="ARBA00004496"/>
    </source>
</evidence>
<name>A0A1G1XY59_9BACT</name>
<feature type="binding site" evidence="14 15">
    <location>
        <position position="24"/>
    </location>
    <ligand>
        <name>a divalent metal cation</name>
        <dbReference type="ChEBI" id="CHEBI:60240"/>
    </ligand>
</feature>
<comment type="catalytic activity">
    <reaction evidence="1 14 15 16">
        <text>Endonucleolytic cleavage to 5'-phosphomonoester.</text>
        <dbReference type="EC" id="3.1.26.4"/>
    </reaction>
</comment>
<comment type="caution">
    <text evidence="18">The sequence shown here is derived from an EMBL/GenBank/DDBJ whole genome shotgun (WGS) entry which is preliminary data.</text>
</comment>
<dbReference type="STRING" id="1797533.A2731_02285"/>
<evidence type="ECO:0000256" key="10">
    <source>
        <dbReference type="ARBA" id="ARBA00022723"/>
    </source>
</evidence>
<dbReference type="Proteomes" id="UP000176241">
    <property type="component" value="Unassembled WGS sequence"/>
</dbReference>
<evidence type="ECO:0000259" key="17">
    <source>
        <dbReference type="PROSITE" id="PS51975"/>
    </source>
</evidence>
<comment type="function">
    <text evidence="3 14 16">Endonuclease that specifically degrades the RNA of RNA-DNA hybrids.</text>
</comment>
<proteinExistence type="inferred from homology"/>
<comment type="subcellular location">
    <subcellularLocation>
        <location evidence="4 14">Cytoplasm</location>
    </subcellularLocation>
</comment>
<evidence type="ECO:0000256" key="3">
    <source>
        <dbReference type="ARBA" id="ARBA00004065"/>
    </source>
</evidence>
<dbReference type="Pfam" id="PF01351">
    <property type="entry name" value="RNase_HII"/>
    <property type="match status" value="1"/>
</dbReference>
<dbReference type="Gene3D" id="3.30.420.10">
    <property type="entry name" value="Ribonuclease H-like superfamily/Ribonuclease H"/>
    <property type="match status" value="1"/>
</dbReference>
<organism evidence="18 19">
    <name type="scientific">Candidatus Buchananbacteria bacterium RIFCSPHIGHO2_01_FULL_39_8</name>
    <dbReference type="NCBI Taxonomy" id="1797533"/>
    <lineage>
        <taxon>Bacteria</taxon>
        <taxon>Candidatus Buchananiibacteriota</taxon>
    </lineage>
</organism>
<dbReference type="PANTHER" id="PTHR10954:SF18">
    <property type="entry name" value="RIBONUCLEASE HII"/>
    <property type="match status" value="1"/>
</dbReference>
<dbReference type="InterPro" id="IPR001352">
    <property type="entry name" value="RNase_HII/HIII"/>
</dbReference>
<dbReference type="FunFam" id="3.30.420.10:FF:000006">
    <property type="entry name" value="Ribonuclease HII"/>
    <property type="match status" value="1"/>
</dbReference>
<dbReference type="GO" id="GO:0032299">
    <property type="term" value="C:ribonuclease H2 complex"/>
    <property type="evidence" value="ECO:0007669"/>
    <property type="project" value="TreeGrafter"/>
</dbReference>
<dbReference type="GO" id="GO:0003723">
    <property type="term" value="F:RNA binding"/>
    <property type="evidence" value="ECO:0007669"/>
    <property type="project" value="UniProtKB-UniRule"/>
</dbReference>
<dbReference type="GO" id="GO:0005737">
    <property type="term" value="C:cytoplasm"/>
    <property type="evidence" value="ECO:0007669"/>
    <property type="project" value="UniProtKB-SubCell"/>
</dbReference>
<evidence type="ECO:0000256" key="2">
    <source>
        <dbReference type="ARBA" id="ARBA00001946"/>
    </source>
</evidence>
<evidence type="ECO:0000256" key="15">
    <source>
        <dbReference type="PROSITE-ProRule" id="PRU01319"/>
    </source>
</evidence>
<evidence type="ECO:0000256" key="11">
    <source>
        <dbReference type="ARBA" id="ARBA00022759"/>
    </source>
</evidence>
<dbReference type="PROSITE" id="PS51975">
    <property type="entry name" value="RNASE_H_2"/>
    <property type="match status" value="1"/>
</dbReference>
<dbReference type="EC" id="3.1.26.4" evidence="6 14"/>
<accession>A0A1G1XY59</accession>
<keyword evidence="9 14" id="KW-0540">Nuclease</keyword>
<comment type="cofactor">
    <cofactor evidence="2">
        <name>Mg(2+)</name>
        <dbReference type="ChEBI" id="CHEBI:18420"/>
    </cofactor>
</comment>
<dbReference type="GO" id="GO:0006298">
    <property type="term" value="P:mismatch repair"/>
    <property type="evidence" value="ECO:0007669"/>
    <property type="project" value="TreeGrafter"/>
</dbReference>
<dbReference type="InterPro" id="IPR036397">
    <property type="entry name" value="RNaseH_sf"/>
</dbReference>
<dbReference type="GO" id="GO:0043137">
    <property type="term" value="P:DNA replication, removal of RNA primer"/>
    <property type="evidence" value="ECO:0007669"/>
    <property type="project" value="TreeGrafter"/>
</dbReference>
<dbReference type="NCBIfam" id="NF000594">
    <property type="entry name" value="PRK00015.1-1"/>
    <property type="match status" value="1"/>
</dbReference>
<dbReference type="InterPro" id="IPR022898">
    <property type="entry name" value="RNase_HII"/>
</dbReference>
<evidence type="ECO:0000256" key="13">
    <source>
        <dbReference type="ARBA" id="ARBA00023211"/>
    </source>
</evidence>
<dbReference type="InterPro" id="IPR012337">
    <property type="entry name" value="RNaseH-like_sf"/>
</dbReference>
<comment type="similarity">
    <text evidence="5 14 16">Belongs to the RNase HII family.</text>
</comment>
<evidence type="ECO:0000256" key="8">
    <source>
        <dbReference type="ARBA" id="ARBA00022490"/>
    </source>
</evidence>
<dbReference type="GO" id="GO:0004523">
    <property type="term" value="F:RNA-DNA hybrid ribonuclease activity"/>
    <property type="evidence" value="ECO:0007669"/>
    <property type="project" value="UniProtKB-UniRule"/>
</dbReference>
<evidence type="ECO:0000256" key="9">
    <source>
        <dbReference type="ARBA" id="ARBA00022722"/>
    </source>
</evidence>
<keyword evidence="12 14" id="KW-0378">Hydrolase</keyword>
<keyword evidence="10 14" id="KW-0479">Metal-binding</keyword>
<dbReference type="PANTHER" id="PTHR10954">
    <property type="entry name" value="RIBONUCLEASE H2 SUBUNIT A"/>
    <property type="match status" value="1"/>
</dbReference>
<sequence>MLYPNLRREKKLIKKGVKYIAGVDEAGRGAWAGPIVAAAVILDHRKKIKGIKDSKLLRSPDRKRLFEEIAGSAVAWAIGVVSHDIIDKIGINQANVLAMQQAIQNLSVKPNHILADGFCFKEINTPCHNIIDGDHKVTSISAASIIAKVKRDELMDQLDEIYPAYGFKHHKGYGTEHHHHMLMEYGVCDIHRKTFEPIKFLLEISRK</sequence>
<dbReference type="GO" id="GO:0030145">
    <property type="term" value="F:manganese ion binding"/>
    <property type="evidence" value="ECO:0007669"/>
    <property type="project" value="UniProtKB-UniRule"/>
</dbReference>
<reference evidence="18 19" key="1">
    <citation type="journal article" date="2016" name="Nat. Commun.">
        <title>Thousands of microbial genomes shed light on interconnected biogeochemical processes in an aquifer system.</title>
        <authorList>
            <person name="Anantharaman K."/>
            <person name="Brown C.T."/>
            <person name="Hug L.A."/>
            <person name="Sharon I."/>
            <person name="Castelle C.J."/>
            <person name="Probst A.J."/>
            <person name="Thomas B.C."/>
            <person name="Singh A."/>
            <person name="Wilkins M.J."/>
            <person name="Karaoz U."/>
            <person name="Brodie E.L."/>
            <person name="Williams K.H."/>
            <person name="Hubbard S.S."/>
            <person name="Banfield J.F."/>
        </authorList>
    </citation>
    <scope>NUCLEOTIDE SEQUENCE [LARGE SCALE GENOMIC DNA]</scope>
</reference>
<keyword evidence="13 14" id="KW-0464">Manganese</keyword>
<dbReference type="SUPFAM" id="SSF53098">
    <property type="entry name" value="Ribonuclease H-like"/>
    <property type="match status" value="1"/>
</dbReference>
<dbReference type="CDD" id="cd07182">
    <property type="entry name" value="RNase_HII_bacteria_HII_like"/>
    <property type="match status" value="1"/>
</dbReference>
<evidence type="ECO:0000256" key="1">
    <source>
        <dbReference type="ARBA" id="ARBA00000077"/>
    </source>
</evidence>
<evidence type="ECO:0000256" key="6">
    <source>
        <dbReference type="ARBA" id="ARBA00012180"/>
    </source>
</evidence>